<dbReference type="EMBL" id="CAUEEQ010051259">
    <property type="protein sequence ID" value="CAJ0960963.1"/>
    <property type="molecule type" value="Genomic_DNA"/>
</dbReference>
<keyword evidence="2" id="KW-1185">Reference proteome</keyword>
<dbReference type="Proteomes" id="UP001176940">
    <property type="component" value="Unassembled WGS sequence"/>
</dbReference>
<sequence length="131" mass="15129">MRHLDLRCVTVYVKEVLGSDRKHCQHCQRPAEARISGMCCDCPLQTVLKTKVIECCTGILFSVSINQAQLLKFLAESRWDCERLAGIHCFLLHLNTQPQEETRLIEWICDNRSTCFSFDPIQEFIIALRSL</sequence>
<reference evidence="1" key="1">
    <citation type="submission" date="2023-07" db="EMBL/GenBank/DDBJ databases">
        <authorList>
            <person name="Stuckert A."/>
        </authorList>
    </citation>
    <scope>NUCLEOTIDE SEQUENCE</scope>
</reference>
<protein>
    <recommendedName>
        <fullName evidence="3">Recombination activating protein 1</fullName>
    </recommendedName>
</protein>
<dbReference type="InterPro" id="IPR026172">
    <property type="entry name" value="GSAP_fam"/>
</dbReference>
<comment type="caution">
    <text evidence="1">The sequence shown here is derived from an EMBL/GenBank/DDBJ whole genome shotgun (WGS) entry which is preliminary data.</text>
</comment>
<evidence type="ECO:0000313" key="1">
    <source>
        <dbReference type="EMBL" id="CAJ0960963.1"/>
    </source>
</evidence>
<dbReference type="PANTHER" id="PTHR13630">
    <property type="entry name" value="GAMMA-SECRETASE-ACTIVATING PROTEIN"/>
    <property type="match status" value="1"/>
</dbReference>
<organism evidence="1 2">
    <name type="scientific">Ranitomeya imitator</name>
    <name type="common">mimic poison frog</name>
    <dbReference type="NCBI Taxonomy" id="111125"/>
    <lineage>
        <taxon>Eukaryota</taxon>
        <taxon>Metazoa</taxon>
        <taxon>Chordata</taxon>
        <taxon>Craniata</taxon>
        <taxon>Vertebrata</taxon>
        <taxon>Euteleostomi</taxon>
        <taxon>Amphibia</taxon>
        <taxon>Batrachia</taxon>
        <taxon>Anura</taxon>
        <taxon>Neobatrachia</taxon>
        <taxon>Hyloidea</taxon>
        <taxon>Dendrobatidae</taxon>
        <taxon>Dendrobatinae</taxon>
        <taxon>Ranitomeya</taxon>
    </lineage>
</organism>
<evidence type="ECO:0008006" key="3">
    <source>
        <dbReference type="Google" id="ProtNLM"/>
    </source>
</evidence>
<name>A0ABN9M994_9NEOB</name>
<accession>A0ABN9M994</accession>
<gene>
    <name evidence="1" type="ORF">RIMI_LOCUS17509603</name>
</gene>
<evidence type="ECO:0000313" key="2">
    <source>
        <dbReference type="Proteomes" id="UP001176940"/>
    </source>
</evidence>
<proteinExistence type="predicted"/>
<dbReference type="PANTHER" id="PTHR13630:SF1">
    <property type="entry name" value="GAMMA-SECRETASE-ACTIVATING PROTEIN"/>
    <property type="match status" value="1"/>
</dbReference>